<proteinExistence type="predicted"/>
<feature type="transmembrane region" description="Helical" evidence="1">
    <location>
        <begin position="56"/>
        <end position="78"/>
    </location>
</feature>
<keyword evidence="1" id="KW-0812">Transmembrane</keyword>
<protein>
    <recommendedName>
        <fullName evidence="4">Haemolysin XhlA</fullName>
    </recommendedName>
</protein>
<dbReference type="Pfam" id="PF10779">
    <property type="entry name" value="XhlA"/>
    <property type="match status" value="1"/>
</dbReference>
<organism evidence="2 3">
    <name type="scientific">Gemmobacter nanjingensis</name>
    <dbReference type="NCBI Taxonomy" id="488454"/>
    <lineage>
        <taxon>Bacteria</taxon>
        <taxon>Pseudomonadati</taxon>
        <taxon>Pseudomonadota</taxon>
        <taxon>Alphaproteobacteria</taxon>
        <taxon>Rhodobacterales</taxon>
        <taxon>Paracoccaceae</taxon>
        <taxon>Gemmobacter</taxon>
    </lineage>
</organism>
<evidence type="ECO:0000313" key="3">
    <source>
        <dbReference type="Proteomes" id="UP000658305"/>
    </source>
</evidence>
<name>A0ABQ3FTJ0_9RHOB</name>
<dbReference type="EMBL" id="BMYI01000037">
    <property type="protein sequence ID" value="GHC40831.1"/>
    <property type="molecule type" value="Genomic_DNA"/>
</dbReference>
<evidence type="ECO:0000313" key="2">
    <source>
        <dbReference type="EMBL" id="GHC40831.1"/>
    </source>
</evidence>
<keyword evidence="1" id="KW-0472">Membrane</keyword>
<sequence>MSDLPQHQAERLAQAHLRLDAHESRLTKLEIHSAGETVRSQNIERSLGEIQSGITWITRLVIGGIIAGAVAFILGGGLNVG</sequence>
<dbReference type="InterPro" id="IPR019715">
    <property type="entry name" value="Haemolysin_XhlA"/>
</dbReference>
<evidence type="ECO:0008006" key="4">
    <source>
        <dbReference type="Google" id="ProtNLM"/>
    </source>
</evidence>
<accession>A0ABQ3FTJ0</accession>
<comment type="caution">
    <text evidence="2">The sequence shown here is derived from an EMBL/GenBank/DDBJ whole genome shotgun (WGS) entry which is preliminary data.</text>
</comment>
<dbReference type="Proteomes" id="UP000658305">
    <property type="component" value="Unassembled WGS sequence"/>
</dbReference>
<gene>
    <name evidence="2" type="ORF">GCM10007291_48370</name>
</gene>
<dbReference type="RefSeq" id="WP_189382846.1">
    <property type="nucleotide sequence ID" value="NZ_BMYI01000037.1"/>
</dbReference>
<evidence type="ECO:0000256" key="1">
    <source>
        <dbReference type="SAM" id="Phobius"/>
    </source>
</evidence>
<keyword evidence="1" id="KW-1133">Transmembrane helix</keyword>
<keyword evidence="3" id="KW-1185">Reference proteome</keyword>
<reference evidence="3" key="1">
    <citation type="journal article" date="2019" name="Int. J. Syst. Evol. Microbiol.">
        <title>The Global Catalogue of Microorganisms (GCM) 10K type strain sequencing project: providing services to taxonomists for standard genome sequencing and annotation.</title>
        <authorList>
            <consortium name="The Broad Institute Genomics Platform"/>
            <consortium name="The Broad Institute Genome Sequencing Center for Infectious Disease"/>
            <person name="Wu L."/>
            <person name="Ma J."/>
        </authorList>
    </citation>
    <scope>NUCLEOTIDE SEQUENCE [LARGE SCALE GENOMIC DNA]</scope>
    <source>
        <strain evidence="3">KCTC 23298</strain>
    </source>
</reference>